<dbReference type="EC" id="5.4.2.11" evidence="6 10"/>
<dbReference type="GeneID" id="93640911"/>
<keyword evidence="5 6" id="KW-0413">Isomerase</keyword>
<dbReference type="UniPathway" id="UPA00109">
    <property type="reaction ID" value="UER00186"/>
</dbReference>
<dbReference type="NCBIfam" id="TIGR01258">
    <property type="entry name" value="pgm_1"/>
    <property type="match status" value="1"/>
</dbReference>
<feature type="binding site" evidence="6 8">
    <location>
        <begin position="21"/>
        <end position="22"/>
    </location>
    <ligand>
        <name>substrate</name>
    </ligand>
</feature>
<dbReference type="PANTHER" id="PTHR11931">
    <property type="entry name" value="PHOSPHOGLYCERATE MUTASE"/>
    <property type="match status" value="1"/>
</dbReference>
<evidence type="ECO:0000313" key="12">
    <source>
        <dbReference type="Proteomes" id="UP000031829"/>
    </source>
</evidence>
<dbReference type="GO" id="GO:0006096">
    <property type="term" value="P:glycolytic process"/>
    <property type="evidence" value="ECO:0007669"/>
    <property type="project" value="UniProtKB-UniRule"/>
</dbReference>
<gene>
    <name evidence="6" type="primary">gpmA</name>
    <name evidence="11" type="ORF">BG04_2846</name>
</gene>
<proteinExistence type="inferred from homology"/>
<comment type="function">
    <text evidence="6 10">Catalyzes the interconversion of 2-phosphoglycerate and 3-phosphoglycerate.</text>
</comment>
<keyword evidence="4 6" id="KW-0324">Glycolysis</keyword>
<evidence type="ECO:0000256" key="9">
    <source>
        <dbReference type="PIRSR" id="PIRSR613078-3"/>
    </source>
</evidence>
<dbReference type="InterPro" id="IPR013078">
    <property type="entry name" value="His_Pase_superF_clade-1"/>
</dbReference>
<feature type="binding site" evidence="6 8">
    <location>
        <position position="60"/>
    </location>
    <ligand>
        <name>substrate</name>
    </ligand>
</feature>
<sequence length="241" mass="27867">MIKLVLIRHGQSVWNLENKFTGWTDVDLSKNGLQEAREAGKVLKKNEYTFDIAYTSVLKRSIRTLWIVLHQMDFMWIPVYKSWRLNERHYGALQGLNKEETAKKFGEEQVHLWRRSMNERPPALETTDIRYEASNPKYKELAKGQFPVTENLADTEKRVLEYWDETIAPSIKAGKKVIISAHGNTIRALMQYLDNISPDGIANLNIPTSVPLVYELDDNLKPLRHYYLGIDGEIPTHIPSS</sequence>
<dbReference type="Gene3D" id="3.40.50.1240">
    <property type="entry name" value="Phosphoglycerate mutase-like"/>
    <property type="match status" value="1"/>
</dbReference>
<dbReference type="PIRSF" id="PIRSF000709">
    <property type="entry name" value="6PFK_2-Ptase"/>
    <property type="match status" value="1"/>
</dbReference>
<dbReference type="PATRIC" id="fig|592022.4.peg.486"/>
<dbReference type="Proteomes" id="UP000031829">
    <property type="component" value="Chromosome"/>
</dbReference>
<evidence type="ECO:0000256" key="3">
    <source>
        <dbReference type="ARBA" id="ARBA00022432"/>
    </source>
</evidence>
<dbReference type="Pfam" id="PF00300">
    <property type="entry name" value="His_Phos_1"/>
    <property type="match status" value="2"/>
</dbReference>
<dbReference type="PROSITE" id="PS00175">
    <property type="entry name" value="PG_MUTASE"/>
    <property type="match status" value="1"/>
</dbReference>
<dbReference type="AlphaFoldDB" id="A0A0B6ACZ9"/>
<feature type="binding site" evidence="6 8">
    <location>
        <begin position="8"/>
        <end position="15"/>
    </location>
    <ligand>
        <name>substrate</name>
    </ligand>
</feature>
<feature type="binding site" evidence="6 8">
    <location>
        <begin position="87"/>
        <end position="90"/>
    </location>
    <ligand>
        <name>substrate</name>
    </ligand>
</feature>
<evidence type="ECO:0000256" key="6">
    <source>
        <dbReference type="HAMAP-Rule" id="MF_01039"/>
    </source>
</evidence>
<dbReference type="SMART" id="SM00855">
    <property type="entry name" value="PGAM"/>
    <property type="match status" value="1"/>
</dbReference>
<dbReference type="RefSeq" id="WP_013081653.1">
    <property type="nucleotide sequence ID" value="NZ_BCVB01000014.1"/>
</dbReference>
<comment type="pathway">
    <text evidence="6 10">Carbohydrate degradation; glycolysis; pyruvate from D-glyceraldehyde 3-phosphate: step 3/5.</text>
</comment>
<dbReference type="HAMAP" id="MF_01039">
    <property type="entry name" value="PGAM_GpmA"/>
    <property type="match status" value="1"/>
</dbReference>
<dbReference type="KEGG" id="bmeg:BG04_2846"/>
<feature type="active site" description="Proton donor/acceptor" evidence="6 7">
    <location>
        <position position="87"/>
    </location>
</feature>
<name>A0A0B6ACZ9_PRIM2</name>
<dbReference type="GO" id="GO:0004619">
    <property type="term" value="F:phosphoglycerate mutase activity"/>
    <property type="evidence" value="ECO:0007669"/>
    <property type="project" value="UniProtKB-UniRule"/>
</dbReference>
<organism evidence="11 12">
    <name type="scientific">Priestia megaterium (strain ATCC 14581 / DSM 32 / CCUG 1817 / JCM 2506 / NBRC 15308 / NCIMB 9376 / NCTC 10342 / NRRL B-14308 / VKM B-512 / Ford 19)</name>
    <name type="common">Bacillus megaterium</name>
    <dbReference type="NCBI Taxonomy" id="1348623"/>
    <lineage>
        <taxon>Bacteria</taxon>
        <taxon>Bacillati</taxon>
        <taxon>Bacillota</taxon>
        <taxon>Bacilli</taxon>
        <taxon>Bacillales</taxon>
        <taxon>Bacillaceae</taxon>
        <taxon>Priestia</taxon>
    </lineage>
</organism>
<evidence type="ECO:0000256" key="10">
    <source>
        <dbReference type="RuleBase" id="RU004512"/>
    </source>
</evidence>
<feature type="binding site" evidence="6 8">
    <location>
        <begin position="114"/>
        <end position="115"/>
    </location>
    <ligand>
        <name>substrate</name>
    </ligand>
</feature>
<dbReference type="InterPro" id="IPR029033">
    <property type="entry name" value="His_PPase_superfam"/>
</dbReference>
<dbReference type="InterPro" id="IPR001345">
    <property type="entry name" value="PG/BPGM_mutase_AS"/>
</dbReference>
<accession>A0A0B6ACZ9</accession>
<feature type="binding site" evidence="6 8">
    <location>
        <position position="98"/>
    </location>
    <ligand>
        <name>substrate</name>
    </ligand>
</feature>
<evidence type="ECO:0000256" key="1">
    <source>
        <dbReference type="ARBA" id="ARBA00000380"/>
    </source>
</evidence>
<keyword evidence="3 6" id="KW-0312">Gluconeogenesis</keyword>
<reference evidence="11 12" key="1">
    <citation type="journal article" date="2015" name="Genome Announc.">
        <title>Complete genome sequences for 35 biothreat assay-relevant bacillus species.</title>
        <authorList>
            <person name="Johnson S.L."/>
            <person name="Daligault H.E."/>
            <person name="Davenport K.W."/>
            <person name="Jaissle J."/>
            <person name="Frey K.G."/>
            <person name="Ladner J.T."/>
            <person name="Broomall S.M."/>
            <person name="Bishop-Lilly K.A."/>
            <person name="Bruce D.C."/>
            <person name="Gibbons H.S."/>
            <person name="Coyne S.R."/>
            <person name="Lo C.C."/>
            <person name="Meincke L."/>
            <person name="Munk A.C."/>
            <person name="Koroleva G.I."/>
            <person name="Rosenzweig C.N."/>
            <person name="Palacios G.F."/>
            <person name="Redden C.L."/>
            <person name="Minogue T.D."/>
            <person name="Chain P.S."/>
        </authorList>
    </citation>
    <scope>NUCLEOTIDE SEQUENCE [LARGE SCALE GENOMIC DNA]</scope>
    <source>
        <strain evidence="12">ATCC 14581 / DSM 32 / JCM 2506 / NBRC 15308 / NCIMB 9376 / NCTC 10342 / NRRL B-14308 / VKM B-512</strain>
    </source>
</reference>
<comment type="similarity">
    <text evidence="2 6">Belongs to the phosphoglycerate mutase family. BPG-dependent PGAM subfamily.</text>
</comment>
<feature type="site" description="Transition state stabilizer" evidence="6 9">
    <location>
        <position position="182"/>
    </location>
</feature>
<feature type="binding site" evidence="6 8">
    <location>
        <begin position="183"/>
        <end position="184"/>
    </location>
    <ligand>
        <name>substrate</name>
    </ligand>
</feature>
<evidence type="ECO:0000256" key="2">
    <source>
        <dbReference type="ARBA" id="ARBA00006717"/>
    </source>
</evidence>
<dbReference type="CDD" id="cd07067">
    <property type="entry name" value="HP_PGM_like"/>
    <property type="match status" value="1"/>
</dbReference>
<evidence type="ECO:0000256" key="7">
    <source>
        <dbReference type="PIRSR" id="PIRSR613078-1"/>
    </source>
</evidence>
<evidence type="ECO:0000313" key="11">
    <source>
        <dbReference type="EMBL" id="AJI21401.1"/>
    </source>
</evidence>
<evidence type="ECO:0000256" key="5">
    <source>
        <dbReference type="ARBA" id="ARBA00023235"/>
    </source>
</evidence>
<comment type="catalytic activity">
    <reaction evidence="1 6 10">
        <text>(2R)-2-phosphoglycerate = (2R)-3-phosphoglycerate</text>
        <dbReference type="Rhea" id="RHEA:15901"/>
        <dbReference type="ChEBI" id="CHEBI:58272"/>
        <dbReference type="ChEBI" id="CHEBI:58289"/>
        <dbReference type="EC" id="5.4.2.11"/>
    </reaction>
</comment>
<dbReference type="SUPFAM" id="SSF53254">
    <property type="entry name" value="Phosphoglycerate mutase-like"/>
    <property type="match status" value="1"/>
</dbReference>
<dbReference type="HOGENOM" id="CLU_033323_1_1_9"/>
<protein>
    <recommendedName>
        <fullName evidence="6 10">2,3-bisphosphoglycerate-dependent phosphoglycerate mutase</fullName>
        <shortName evidence="6">BPG-dependent PGAM</shortName>
        <shortName evidence="6">PGAM</shortName>
        <shortName evidence="6">Phosphoglyceromutase</shortName>
        <shortName evidence="6">dPGM</shortName>
        <ecNumber evidence="6 10">5.4.2.11</ecNumber>
    </recommendedName>
</protein>
<dbReference type="GO" id="GO:0006094">
    <property type="term" value="P:gluconeogenesis"/>
    <property type="evidence" value="ECO:0007669"/>
    <property type="project" value="UniProtKB-UniRule"/>
</dbReference>
<dbReference type="EMBL" id="CP009920">
    <property type="protein sequence ID" value="AJI21401.1"/>
    <property type="molecule type" value="Genomic_DNA"/>
</dbReference>
<evidence type="ECO:0000256" key="4">
    <source>
        <dbReference type="ARBA" id="ARBA00023152"/>
    </source>
</evidence>
<feature type="active site" description="Tele-phosphohistidine intermediate" evidence="6 7">
    <location>
        <position position="9"/>
    </location>
</feature>
<dbReference type="NCBIfam" id="NF010713">
    <property type="entry name" value="PRK14115.1"/>
    <property type="match status" value="1"/>
</dbReference>
<dbReference type="InterPro" id="IPR005952">
    <property type="entry name" value="Phosphogly_mut1"/>
</dbReference>
<evidence type="ECO:0000256" key="8">
    <source>
        <dbReference type="PIRSR" id="PIRSR613078-2"/>
    </source>
</evidence>
<dbReference type="FunFam" id="3.40.50.1240:FF:000003">
    <property type="entry name" value="2,3-bisphosphoglycerate-dependent phosphoglycerate mutase"/>
    <property type="match status" value="1"/>
</dbReference>